<reference evidence="2 3" key="1">
    <citation type="submission" date="2020-01" db="EMBL/GenBank/DDBJ databases">
        <title>Microvirga sp. nov., an arsenate reduction bacterium isolated from Tibet hotspring sediments.</title>
        <authorList>
            <person name="Yuan C.-G."/>
        </authorList>
    </citation>
    <scope>NUCLEOTIDE SEQUENCE [LARGE SCALE GENOMIC DNA]</scope>
    <source>
        <strain evidence="2 3">SYSU G3D203</strain>
    </source>
</reference>
<dbReference type="Proteomes" id="UP000818323">
    <property type="component" value="Unassembled WGS sequence"/>
</dbReference>
<dbReference type="GO" id="GO:0003677">
    <property type="term" value="F:DNA binding"/>
    <property type="evidence" value="ECO:0007669"/>
    <property type="project" value="UniProtKB-KW"/>
</dbReference>
<dbReference type="RefSeq" id="WP_161726756.1">
    <property type="nucleotide sequence ID" value="NZ_JAAAXI010000044.1"/>
</dbReference>
<dbReference type="Gene3D" id="2.10.260.10">
    <property type="match status" value="1"/>
</dbReference>
<proteinExistence type="predicted"/>
<organism evidence="2 3">
    <name type="scientific">Microvirga arsenatis</name>
    <dbReference type="NCBI Taxonomy" id="2692265"/>
    <lineage>
        <taxon>Bacteria</taxon>
        <taxon>Pseudomonadati</taxon>
        <taxon>Pseudomonadota</taxon>
        <taxon>Alphaproteobacteria</taxon>
        <taxon>Hyphomicrobiales</taxon>
        <taxon>Methylobacteriaceae</taxon>
        <taxon>Microvirga</taxon>
    </lineage>
</organism>
<evidence type="ECO:0000313" key="3">
    <source>
        <dbReference type="Proteomes" id="UP000818323"/>
    </source>
</evidence>
<keyword evidence="2" id="KW-0238">DNA-binding</keyword>
<dbReference type="SMART" id="SM00966">
    <property type="entry name" value="SpoVT_AbrB"/>
    <property type="match status" value="1"/>
</dbReference>
<dbReference type="InterPro" id="IPR037914">
    <property type="entry name" value="SpoVT-AbrB_sf"/>
</dbReference>
<dbReference type="InterPro" id="IPR039052">
    <property type="entry name" value="Antitox_PemI-like"/>
</dbReference>
<evidence type="ECO:0000259" key="1">
    <source>
        <dbReference type="SMART" id="SM00966"/>
    </source>
</evidence>
<dbReference type="EMBL" id="JAAAXJ010000034">
    <property type="protein sequence ID" value="NBJ27265.1"/>
    <property type="molecule type" value="Genomic_DNA"/>
</dbReference>
<accession>A0ABW9Z6D9</accession>
<sequence length="81" mass="8668">MRVHFAQWGNSLALRIPHAFAQELDAAPGRPAEVTILDGRLIVAPVQDVPVYSLDELLAGMTEDNLHGEVSMGAAVGNEFA</sequence>
<dbReference type="PANTHER" id="PTHR40516:SF1">
    <property type="entry name" value="ANTITOXIN CHPS-RELATED"/>
    <property type="match status" value="1"/>
</dbReference>
<name>A0ABW9Z6D9_9HYPH</name>
<evidence type="ECO:0000313" key="2">
    <source>
        <dbReference type="EMBL" id="NBJ27265.1"/>
    </source>
</evidence>
<dbReference type="InterPro" id="IPR007159">
    <property type="entry name" value="SpoVT-AbrB_dom"/>
</dbReference>
<gene>
    <name evidence="2" type="ORF">GR303_23405</name>
</gene>
<comment type="caution">
    <text evidence="2">The sequence shown here is derived from an EMBL/GenBank/DDBJ whole genome shotgun (WGS) entry which is preliminary data.</text>
</comment>
<feature type="domain" description="SpoVT-AbrB" evidence="1">
    <location>
        <begin position="6"/>
        <end position="51"/>
    </location>
</feature>
<dbReference type="Pfam" id="PF04014">
    <property type="entry name" value="MazE_antitoxin"/>
    <property type="match status" value="1"/>
</dbReference>
<keyword evidence="3" id="KW-1185">Reference proteome</keyword>
<dbReference type="PANTHER" id="PTHR40516">
    <property type="entry name" value="ANTITOXIN CHPS-RELATED"/>
    <property type="match status" value="1"/>
</dbReference>
<protein>
    <submittedName>
        <fullName evidence="2">AbrB/MazE/SpoVT family DNA-binding domain-containing protein</fullName>
    </submittedName>
</protein>
<dbReference type="SUPFAM" id="SSF89447">
    <property type="entry name" value="AbrB/MazE/MraZ-like"/>
    <property type="match status" value="1"/>
</dbReference>